<name>A0ABN2F167_9ACTN</name>
<sequence length="279" mass="30375">MVAAVTRPKVDSILRGHPIGNVLVRRRPAPAGTVEIGHLRIEADAVGDAFWVVDGQQRGTSLVGALTAGDDTVDPRFRVYFDLAREVFISLPEQGSGLRNLVGRELGRSSPHDFQVLLYLGEDLPGNVRVVLESDTPVIPESAVEPHDDGLGMVRFSLAGVQAEFSMRWEGKGLVLPMSGQGGDWIVKLPDRRFPEVPANEHAILTWAKLVGIDVPEIRLIEGTHLTGLPDGLVRPDEMVFAVRRFDRLAGGRVHQEDFAQVREVAVASPGAPISKPTR</sequence>
<keyword evidence="3" id="KW-0418">Kinase</keyword>
<dbReference type="InterPro" id="IPR052028">
    <property type="entry name" value="HipA_Ser/Thr_kinase"/>
</dbReference>
<dbReference type="Proteomes" id="UP001500064">
    <property type="component" value="Unassembled WGS sequence"/>
</dbReference>
<dbReference type="Pfam" id="PF07804">
    <property type="entry name" value="HipA_C"/>
    <property type="match status" value="1"/>
</dbReference>
<evidence type="ECO:0000313" key="6">
    <source>
        <dbReference type="Proteomes" id="UP001500064"/>
    </source>
</evidence>
<protein>
    <recommendedName>
        <fullName evidence="4">HipA-like C-terminal domain-containing protein</fullName>
    </recommendedName>
</protein>
<accession>A0ABN2F167</accession>
<evidence type="ECO:0000256" key="1">
    <source>
        <dbReference type="ARBA" id="ARBA00010164"/>
    </source>
</evidence>
<proteinExistence type="inferred from homology"/>
<comment type="similarity">
    <text evidence="1">Belongs to the HipA Ser/Thr kinase family.</text>
</comment>
<organism evidence="5 6">
    <name type="scientific">Nonomuraea maheshkhaliensis</name>
    <dbReference type="NCBI Taxonomy" id="419590"/>
    <lineage>
        <taxon>Bacteria</taxon>
        <taxon>Bacillati</taxon>
        <taxon>Actinomycetota</taxon>
        <taxon>Actinomycetes</taxon>
        <taxon>Streptosporangiales</taxon>
        <taxon>Streptosporangiaceae</taxon>
        <taxon>Nonomuraea</taxon>
    </lineage>
</organism>
<evidence type="ECO:0000259" key="4">
    <source>
        <dbReference type="Pfam" id="PF07804"/>
    </source>
</evidence>
<evidence type="ECO:0000256" key="2">
    <source>
        <dbReference type="ARBA" id="ARBA00022679"/>
    </source>
</evidence>
<keyword evidence="6" id="KW-1185">Reference proteome</keyword>
<dbReference type="InterPro" id="IPR012893">
    <property type="entry name" value="HipA-like_C"/>
</dbReference>
<feature type="domain" description="HipA-like C-terminal" evidence="4">
    <location>
        <begin position="156"/>
        <end position="266"/>
    </location>
</feature>
<dbReference type="EMBL" id="BAAAMU010000012">
    <property type="protein sequence ID" value="GAA1624768.1"/>
    <property type="molecule type" value="Genomic_DNA"/>
</dbReference>
<dbReference type="PANTHER" id="PTHR37419:SF1">
    <property type="entry name" value="SERINE_THREONINE-PROTEIN KINASE TOXIN HIPA"/>
    <property type="match status" value="1"/>
</dbReference>
<evidence type="ECO:0000256" key="3">
    <source>
        <dbReference type="ARBA" id="ARBA00022777"/>
    </source>
</evidence>
<gene>
    <name evidence="5" type="ORF">GCM10009733_021790</name>
</gene>
<reference evidence="5 6" key="1">
    <citation type="journal article" date="2019" name="Int. J. Syst. Evol. Microbiol.">
        <title>The Global Catalogue of Microorganisms (GCM) 10K type strain sequencing project: providing services to taxonomists for standard genome sequencing and annotation.</title>
        <authorList>
            <consortium name="The Broad Institute Genomics Platform"/>
            <consortium name="The Broad Institute Genome Sequencing Center for Infectious Disease"/>
            <person name="Wu L."/>
            <person name="Ma J."/>
        </authorList>
    </citation>
    <scope>NUCLEOTIDE SEQUENCE [LARGE SCALE GENOMIC DNA]</scope>
    <source>
        <strain evidence="5 6">JCM 13929</strain>
    </source>
</reference>
<evidence type="ECO:0000313" key="5">
    <source>
        <dbReference type="EMBL" id="GAA1624768.1"/>
    </source>
</evidence>
<comment type="caution">
    <text evidence="5">The sequence shown here is derived from an EMBL/GenBank/DDBJ whole genome shotgun (WGS) entry which is preliminary data.</text>
</comment>
<keyword evidence="2" id="KW-0808">Transferase</keyword>
<dbReference type="PANTHER" id="PTHR37419">
    <property type="entry name" value="SERINE/THREONINE-PROTEIN KINASE TOXIN HIPA"/>
    <property type="match status" value="1"/>
</dbReference>